<keyword evidence="2" id="KW-1185">Reference proteome</keyword>
<evidence type="ECO:0000313" key="2">
    <source>
        <dbReference type="Proteomes" id="UP000218418"/>
    </source>
</evidence>
<evidence type="ECO:0000313" key="1">
    <source>
        <dbReference type="EMBL" id="BAY80723.1"/>
    </source>
</evidence>
<gene>
    <name evidence="1" type="ORF">NIES267_01800</name>
</gene>
<dbReference type="Proteomes" id="UP000218418">
    <property type="component" value="Chromosome"/>
</dbReference>
<accession>A0A1Z4LHL8</accession>
<organism evidence="1 2">
    <name type="scientific">Calothrix parasitica NIES-267</name>
    <dbReference type="NCBI Taxonomy" id="1973488"/>
    <lineage>
        <taxon>Bacteria</taxon>
        <taxon>Bacillati</taxon>
        <taxon>Cyanobacteriota</taxon>
        <taxon>Cyanophyceae</taxon>
        <taxon>Nostocales</taxon>
        <taxon>Calotrichaceae</taxon>
        <taxon>Calothrix</taxon>
    </lineage>
</organism>
<sequence length="54" mass="6277">MISDIIFIMGSIYRKNILVTTSHYESILSPKQPATKFLGKFFTLERKTIEVNQK</sequence>
<dbReference type="AlphaFoldDB" id="A0A1Z4LHL8"/>
<proteinExistence type="predicted"/>
<dbReference type="EMBL" id="AP018227">
    <property type="protein sequence ID" value="BAY80723.1"/>
    <property type="molecule type" value="Genomic_DNA"/>
</dbReference>
<name>A0A1Z4LHL8_9CYAN</name>
<protein>
    <submittedName>
        <fullName evidence="1">Uncharacterized protein</fullName>
    </submittedName>
</protein>
<reference evidence="1 2" key="1">
    <citation type="submission" date="2017-06" db="EMBL/GenBank/DDBJ databases">
        <title>Genome sequencing of cyanobaciteial culture collection at National Institute for Environmental Studies (NIES).</title>
        <authorList>
            <person name="Hirose Y."/>
            <person name="Shimura Y."/>
            <person name="Fujisawa T."/>
            <person name="Nakamura Y."/>
            <person name="Kawachi M."/>
        </authorList>
    </citation>
    <scope>NUCLEOTIDE SEQUENCE [LARGE SCALE GENOMIC DNA]</scope>
    <source>
        <strain evidence="1 2">NIES-267</strain>
    </source>
</reference>